<feature type="region of interest" description="Disordered" evidence="2">
    <location>
        <begin position="60"/>
        <end position="84"/>
    </location>
</feature>
<name>A0A015U6H5_BACFG</name>
<evidence type="ECO:0000313" key="3">
    <source>
        <dbReference type="EMBL" id="EXY90477.1"/>
    </source>
</evidence>
<dbReference type="EMBL" id="JGDB01000168">
    <property type="protein sequence ID" value="EXY90477.1"/>
    <property type="molecule type" value="Genomic_DNA"/>
</dbReference>
<feature type="compositionally biased region" description="Basic and acidic residues" evidence="2">
    <location>
        <begin position="60"/>
        <end position="71"/>
    </location>
</feature>
<sequence length="738" mass="82441">MKNYFASFIPAVKAILGIEAWSKDADKKDALLEEQKQKLKALNFNDTFINGFCEALKDGFPEDSSRKDGDSGTKGSGPDPNTSNAVIQGLLADMTAKLVTAQEEIAVLTKEKGELSQEVSAKQTEITGLQTKIQALSGLAEQDGGKGSQHARLEPDAKDIVMNWDDEKQLDGLSGEMFAMDRPYNQRLRAEMLYRKGLTVQVPTASSIDYSRLKEDLGAFYRIPWQERLQSFLTLLPSIESIFPLESGYQDLAVLTNIWLGEFSQADNTASDFDNVTKGNYEFDNETLRMSSVMFAHKFKDLKALEKSWIGSYNKEGSQVIKWSFIEYILAETAKKLHNEREQRRINGVRKEPDLNKPGRAMEAADGLYEFLNKKVNGHIDINNGKLVYQVKPFELGTLSPENIGEKIYLGTSMIPAVLRDSGSLALYMPSHMIVWYHKYNEMHYGQNQDYKAGIMFVKEYPSVKLIPVPNADNHHRIFWTMEGNIHLFEHQSGEMTRFNIEQQDWTLKVWSNWKESVWAYAVGFKYAKKEDMDYTRQMIFCNEYDRPASYFVEADKDAQPSAGSHTSIVTAGNTNLLAITDIENAEVGSVITLKCGSVNKGVKIDKSGKFDLISAAWEPKKGDMIRLMKRQDGKFIELGRETGATGALQFPDDKATPSLKGGDVFVTGANTAPTAITNFTDAVPGKTYTIHGNGDKNASKIATGGNFVLTSEMTLGTGKFIRLVKADDGKFYEVARG</sequence>
<evidence type="ECO:0000256" key="1">
    <source>
        <dbReference type="SAM" id="Coils"/>
    </source>
</evidence>
<reference evidence="3 4" key="1">
    <citation type="submission" date="2014-02" db="EMBL/GenBank/DDBJ databases">
        <authorList>
            <person name="Sears C."/>
            <person name="Carroll K."/>
            <person name="Sack B.R."/>
            <person name="Qadri F."/>
            <person name="Myers L.L."/>
            <person name="Chung G.-T."/>
            <person name="Escheverria P."/>
            <person name="Fraser C.M."/>
            <person name="Sadzewicz L."/>
            <person name="Shefchek K.A."/>
            <person name="Tallon L."/>
            <person name="Das S.P."/>
            <person name="Daugherty S."/>
            <person name="Mongodin E.F."/>
        </authorList>
    </citation>
    <scope>NUCLEOTIDE SEQUENCE [LARGE SCALE GENOMIC DNA]</scope>
    <source>
        <strain evidence="4">3998T(B)3</strain>
    </source>
</reference>
<dbReference type="PATRIC" id="fig|1339316.3.peg.2696"/>
<keyword evidence="1" id="KW-0175">Coiled coil</keyword>
<evidence type="ECO:0000313" key="4">
    <source>
        <dbReference type="Proteomes" id="UP000020773"/>
    </source>
</evidence>
<dbReference type="AlphaFoldDB" id="A0A015U6H5"/>
<accession>A0A015U6H5</accession>
<dbReference type="Proteomes" id="UP000020773">
    <property type="component" value="Unassembled WGS sequence"/>
</dbReference>
<feature type="coiled-coil region" evidence="1">
    <location>
        <begin position="91"/>
        <end position="118"/>
    </location>
</feature>
<protein>
    <submittedName>
        <fullName evidence="3">Uncharacterized protein</fullName>
    </submittedName>
</protein>
<evidence type="ECO:0000256" key="2">
    <source>
        <dbReference type="SAM" id="MobiDB-lite"/>
    </source>
</evidence>
<dbReference type="RefSeq" id="WP_032596972.1">
    <property type="nucleotide sequence ID" value="NZ_JGDB01000168.1"/>
</dbReference>
<comment type="caution">
    <text evidence="3">The sequence shown here is derived from an EMBL/GenBank/DDBJ whole genome shotgun (WGS) entry which is preliminary data.</text>
</comment>
<proteinExistence type="predicted"/>
<organism evidence="3 4">
    <name type="scientific">Bacteroides fragilis str. 3998T(B)3</name>
    <dbReference type="NCBI Taxonomy" id="1339316"/>
    <lineage>
        <taxon>Bacteria</taxon>
        <taxon>Pseudomonadati</taxon>
        <taxon>Bacteroidota</taxon>
        <taxon>Bacteroidia</taxon>
        <taxon>Bacteroidales</taxon>
        <taxon>Bacteroidaceae</taxon>
        <taxon>Bacteroides</taxon>
    </lineage>
</organism>
<gene>
    <name evidence="3" type="ORF">M125_2818</name>
</gene>